<keyword evidence="5" id="KW-1185">Reference proteome</keyword>
<keyword evidence="4" id="KW-0378">Hydrolase</keyword>
<dbReference type="Pfam" id="PF02517">
    <property type="entry name" value="Rce1-like"/>
    <property type="match status" value="1"/>
</dbReference>
<keyword evidence="4" id="KW-0645">Protease</keyword>
<keyword evidence="4" id="KW-0482">Metalloprotease</keyword>
<feature type="transmembrane region" description="Helical" evidence="2">
    <location>
        <begin position="139"/>
        <end position="170"/>
    </location>
</feature>
<keyword evidence="2" id="KW-1133">Transmembrane helix</keyword>
<evidence type="ECO:0000259" key="3">
    <source>
        <dbReference type="Pfam" id="PF02517"/>
    </source>
</evidence>
<evidence type="ECO:0000313" key="5">
    <source>
        <dbReference type="Proteomes" id="UP000285768"/>
    </source>
</evidence>
<name>A0ABX5QDI5_9MICO</name>
<feature type="transmembrane region" description="Helical" evidence="2">
    <location>
        <begin position="330"/>
        <end position="352"/>
    </location>
</feature>
<feature type="domain" description="CAAX prenyl protease 2/Lysostaphin resistance protein A-like" evidence="3">
    <location>
        <begin position="211"/>
        <end position="310"/>
    </location>
</feature>
<evidence type="ECO:0000256" key="2">
    <source>
        <dbReference type="SAM" id="Phobius"/>
    </source>
</evidence>
<dbReference type="GO" id="GO:0008237">
    <property type="term" value="F:metallopeptidase activity"/>
    <property type="evidence" value="ECO:0007669"/>
    <property type="project" value="UniProtKB-KW"/>
</dbReference>
<evidence type="ECO:0000256" key="1">
    <source>
        <dbReference type="SAM" id="MobiDB-lite"/>
    </source>
</evidence>
<feature type="transmembrane region" description="Helical" evidence="2">
    <location>
        <begin position="298"/>
        <end position="318"/>
    </location>
</feature>
<dbReference type="RefSeq" id="WP_128386322.1">
    <property type="nucleotide sequence ID" value="NZ_CP035037.1"/>
</dbReference>
<dbReference type="InterPro" id="IPR042150">
    <property type="entry name" value="MmRce1-like"/>
</dbReference>
<feature type="transmembrane region" description="Helical" evidence="2">
    <location>
        <begin position="274"/>
        <end position="291"/>
    </location>
</feature>
<keyword evidence="2" id="KW-0812">Transmembrane</keyword>
<keyword evidence="2" id="KW-0472">Membrane</keyword>
<sequence>MNDAMNEAAEPGEGATIGAASAAHPGETGGAGPEAGPVASIGGPATASPGRPDRLARVPWGPVALFVALAFGLAWLVALPLWLMDLESSAAQLVFPITASAMMFTPAIAAVVTMFATRTPRGERLRFLGMWPLRPAKRVVGMMLLALFAPPLAVFALATAVAVLCGWVQLDLVHFSGFVEANTAALPEGVDPGIMPQPGLLIAINLALFPILAVIPNSIVGFGEELGWRGWLLPALRPLGLWPSLLLSGAIWGLWHAPLTLLGHNYGLFDWRGVALMTLNCTISGVVFGWLRLRSGSVWPAAIGHGAFNGTGGMIVWFMAAGQLETFDTALASVAGVAGWIVFAVIIAVLALTGQLKREPELAPRR</sequence>
<organism evidence="4 5">
    <name type="scientific">Leucobacter muris</name>
    <dbReference type="NCBI Taxonomy" id="1935379"/>
    <lineage>
        <taxon>Bacteria</taxon>
        <taxon>Bacillati</taxon>
        <taxon>Actinomycetota</taxon>
        <taxon>Actinomycetes</taxon>
        <taxon>Micrococcales</taxon>
        <taxon>Microbacteriaceae</taxon>
        <taxon>Leucobacter</taxon>
    </lineage>
</organism>
<evidence type="ECO:0000313" key="4">
    <source>
        <dbReference type="EMBL" id="QAB17055.1"/>
    </source>
</evidence>
<gene>
    <name evidence="4" type="ORF">Leucomu_03200</name>
</gene>
<dbReference type="PANTHER" id="PTHR35797">
    <property type="entry name" value="PROTEASE-RELATED"/>
    <property type="match status" value="1"/>
</dbReference>
<dbReference type="EMBL" id="CP035037">
    <property type="protein sequence ID" value="QAB17055.1"/>
    <property type="molecule type" value="Genomic_DNA"/>
</dbReference>
<feature type="transmembrane region" description="Helical" evidence="2">
    <location>
        <begin position="200"/>
        <end position="223"/>
    </location>
</feature>
<feature type="transmembrane region" description="Helical" evidence="2">
    <location>
        <begin position="235"/>
        <end position="254"/>
    </location>
</feature>
<proteinExistence type="predicted"/>
<feature type="transmembrane region" description="Helical" evidence="2">
    <location>
        <begin position="63"/>
        <end position="83"/>
    </location>
</feature>
<reference evidence="4 5" key="1">
    <citation type="submission" date="2019-01" db="EMBL/GenBank/DDBJ databases">
        <title>Leucobacter muris sp. nov. isolated from the nose of a laboratory mouse.</title>
        <authorList>
            <person name="Benga L."/>
            <person name="Sproeer C."/>
            <person name="Schumann P."/>
            <person name="Verbarg S."/>
            <person name="Bunk B."/>
            <person name="Engelhardt E."/>
            <person name="Benten P.M."/>
            <person name="Sager M."/>
        </authorList>
    </citation>
    <scope>NUCLEOTIDE SEQUENCE [LARGE SCALE GENOMIC DNA]</scope>
    <source>
        <strain evidence="4 5">DSM 101948</strain>
    </source>
</reference>
<protein>
    <submittedName>
        <fullName evidence="4">CPBP family intramembrane metalloprotease</fullName>
    </submittedName>
</protein>
<feature type="transmembrane region" description="Helical" evidence="2">
    <location>
        <begin position="95"/>
        <end position="118"/>
    </location>
</feature>
<feature type="region of interest" description="Disordered" evidence="1">
    <location>
        <begin position="1"/>
        <end position="47"/>
    </location>
</feature>
<accession>A0ABX5QDI5</accession>
<dbReference type="PANTHER" id="PTHR35797:SF1">
    <property type="entry name" value="PROTEASE"/>
    <property type="match status" value="1"/>
</dbReference>
<dbReference type="Proteomes" id="UP000285768">
    <property type="component" value="Chromosome"/>
</dbReference>
<dbReference type="InterPro" id="IPR003675">
    <property type="entry name" value="Rce1/LyrA-like_dom"/>
</dbReference>